<keyword evidence="5 7" id="KW-1133">Transmembrane helix</keyword>
<evidence type="ECO:0000313" key="10">
    <source>
        <dbReference type="Proteomes" id="UP000006330"/>
    </source>
</evidence>
<sequence>MNNDNLNSTVPKRIVWADLLRFVAIMMVICIHCTDPFNVSPEARSNPEYNLWGSIYGAFLRPCVPLFVMLTGMLLLPIQQDMGQFYKKRMMRVIVPFLIWSLLYNLFPLLTGIMGWDSSILTKMFAYAGENPSQSWESSLHNIYMIPFNFNIYTIPLWYIYILIGLYLFIPFFSAWLKQATDKQMKVFLFIWGITLFLPYCNEYISNYILSTCAWNNFGTLYYFAGFNGYLLLGYYLNVNNKLTIGKTIILSVILFVIGYVITYIGFRDMTSKSNISEEQMELFFLYCTPNVLLMTVAVFILVQKIQIRSPFITSMLSNITKCGLGIYMIHYFIVGIGYLIIEKINLPIAFQIPTTGILVFILSWGIVSLFYRFIPKYAKWIMG</sequence>
<dbReference type="EMBL" id="AGZO01000007">
    <property type="protein sequence ID" value="EKN19493.1"/>
    <property type="molecule type" value="Genomic_DNA"/>
</dbReference>
<feature type="transmembrane region" description="Helical" evidence="7">
    <location>
        <begin position="249"/>
        <end position="267"/>
    </location>
</feature>
<protein>
    <recommendedName>
        <fullName evidence="8">Acyltransferase 3 domain-containing protein</fullName>
    </recommendedName>
</protein>
<reference evidence="9 10" key="1">
    <citation type="submission" date="2012-02" db="EMBL/GenBank/DDBJ databases">
        <title>The Genome Sequence of Parabacteroides goldsteinii CL02T12C30.</title>
        <authorList>
            <consortium name="The Broad Institute Genome Sequencing Platform"/>
            <person name="Earl A."/>
            <person name="Ward D."/>
            <person name="Feldgarden M."/>
            <person name="Gevers D."/>
            <person name="Zitomersky N.L."/>
            <person name="Coyne M.J."/>
            <person name="Comstock L.E."/>
            <person name="Young S.K."/>
            <person name="Zeng Q."/>
            <person name="Gargeya S."/>
            <person name="Fitzgerald M."/>
            <person name="Haas B."/>
            <person name="Abouelleil A."/>
            <person name="Alvarado L."/>
            <person name="Arachchi H.M."/>
            <person name="Berlin A."/>
            <person name="Chapman S.B."/>
            <person name="Gearin G."/>
            <person name="Goldberg J."/>
            <person name="Griggs A."/>
            <person name="Gujja S."/>
            <person name="Hansen M."/>
            <person name="Heiman D."/>
            <person name="Howarth C."/>
            <person name="Larimer J."/>
            <person name="Lui A."/>
            <person name="MacDonald P.J.P."/>
            <person name="McCowen C."/>
            <person name="Montmayeur A."/>
            <person name="Murphy C."/>
            <person name="Neiman D."/>
            <person name="Pearson M."/>
            <person name="Priest M."/>
            <person name="Roberts A."/>
            <person name="Saif S."/>
            <person name="Shea T."/>
            <person name="Sisk P."/>
            <person name="Stolte C."/>
            <person name="Sykes S."/>
            <person name="Wortman J."/>
            <person name="Nusbaum C."/>
            <person name="Birren B."/>
        </authorList>
    </citation>
    <scope>NUCLEOTIDE SEQUENCE [LARGE SCALE GENOMIC DNA]</scope>
    <source>
        <strain evidence="9 10">CL02T12C30</strain>
    </source>
</reference>
<dbReference type="InterPro" id="IPR002656">
    <property type="entry name" value="Acyl_transf_3_dom"/>
</dbReference>
<dbReference type="PATRIC" id="fig|999418.3.peg.416"/>
<feature type="transmembrane region" description="Helical" evidence="7">
    <location>
        <begin position="354"/>
        <end position="375"/>
    </location>
</feature>
<evidence type="ECO:0000256" key="6">
    <source>
        <dbReference type="ARBA" id="ARBA00023136"/>
    </source>
</evidence>
<comment type="caution">
    <text evidence="9">The sequence shown here is derived from an EMBL/GenBank/DDBJ whole genome shotgun (WGS) entry which is preliminary data.</text>
</comment>
<dbReference type="PANTHER" id="PTHR40074">
    <property type="entry name" value="O-ACETYLTRANSFERASE WECH"/>
    <property type="match status" value="1"/>
</dbReference>
<evidence type="ECO:0000256" key="4">
    <source>
        <dbReference type="ARBA" id="ARBA00022692"/>
    </source>
</evidence>
<feature type="transmembrane region" description="Helical" evidence="7">
    <location>
        <begin position="158"/>
        <end position="177"/>
    </location>
</feature>
<keyword evidence="6 7" id="KW-0472">Membrane</keyword>
<comment type="similarity">
    <text evidence="2">Belongs to the acyltransferase 3 family.</text>
</comment>
<dbReference type="GO" id="GO:0009246">
    <property type="term" value="P:enterobacterial common antigen biosynthetic process"/>
    <property type="evidence" value="ECO:0007669"/>
    <property type="project" value="TreeGrafter"/>
</dbReference>
<dbReference type="PANTHER" id="PTHR40074:SF2">
    <property type="entry name" value="O-ACETYLTRANSFERASE WECH"/>
    <property type="match status" value="1"/>
</dbReference>
<dbReference type="AlphaFoldDB" id="K6AUP7"/>
<name>K6AUP7_9BACT</name>
<evidence type="ECO:0000259" key="8">
    <source>
        <dbReference type="Pfam" id="PF01757"/>
    </source>
</evidence>
<evidence type="ECO:0000256" key="1">
    <source>
        <dbReference type="ARBA" id="ARBA00004651"/>
    </source>
</evidence>
<evidence type="ECO:0000256" key="7">
    <source>
        <dbReference type="SAM" id="Phobius"/>
    </source>
</evidence>
<keyword evidence="4 7" id="KW-0812">Transmembrane</keyword>
<keyword evidence="3" id="KW-1003">Cell membrane</keyword>
<evidence type="ECO:0000313" key="9">
    <source>
        <dbReference type="EMBL" id="EKN19493.1"/>
    </source>
</evidence>
<feature type="transmembrane region" description="Helical" evidence="7">
    <location>
        <begin position="189"/>
        <end position="209"/>
    </location>
</feature>
<feature type="transmembrane region" description="Helical" evidence="7">
    <location>
        <begin position="20"/>
        <end position="39"/>
    </location>
</feature>
<feature type="transmembrane region" description="Helical" evidence="7">
    <location>
        <begin position="97"/>
        <end position="116"/>
    </location>
</feature>
<dbReference type="Proteomes" id="UP000006330">
    <property type="component" value="Unassembled WGS sequence"/>
</dbReference>
<dbReference type="Pfam" id="PF01757">
    <property type="entry name" value="Acyl_transf_3"/>
    <property type="match status" value="1"/>
</dbReference>
<dbReference type="OrthoDB" id="9810469at2"/>
<organism evidence="9 10">
    <name type="scientific">Parabacteroides goldsteinii CL02T12C30</name>
    <dbReference type="NCBI Taxonomy" id="999418"/>
    <lineage>
        <taxon>Bacteria</taxon>
        <taxon>Pseudomonadati</taxon>
        <taxon>Bacteroidota</taxon>
        <taxon>Bacteroidia</taxon>
        <taxon>Bacteroidales</taxon>
        <taxon>Tannerellaceae</taxon>
        <taxon>Parabacteroides</taxon>
    </lineage>
</organism>
<feature type="transmembrane region" description="Helical" evidence="7">
    <location>
        <begin position="51"/>
        <end position="76"/>
    </location>
</feature>
<dbReference type="RefSeq" id="WP_009859886.1">
    <property type="nucleotide sequence ID" value="NZ_JH976471.1"/>
</dbReference>
<dbReference type="GO" id="GO:0016413">
    <property type="term" value="F:O-acetyltransferase activity"/>
    <property type="evidence" value="ECO:0007669"/>
    <property type="project" value="TreeGrafter"/>
</dbReference>
<feature type="transmembrane region" description="Helical" evidence="7">
    <location>
        <begin position="323"/>
        <end position="342"/>
    </location>
</feature>
<feature type="domain" description="Acyltransferase 3" evidence="8">
    <location>
        <begin position="15"/>
        <end position="365"/>
    </location>
</feature>
<dbReference type="HOGENOM" id="CLU_047714_0_1_10"/>
<evidence type="ECO:0000256" key="3">
    <source>
        <dbReference type="ARBA" id="ARBA00022475"/>
    </source>
</evidence>
<dbReference type="GO" id="GO:0005886">
    <property type="term" value="C:plasma membrane"/>
    <property type="evidence" value="ECO:0007669"/>
    <property type="project" value="UniProtKB-SubCell"/>
</dbReference>
<comment type="subcellular location">
    <subcellularLocation>
        <location evidence="1">Cell membrane</location>
        <topology evidence="1">Multi-pass membrane protein</topology>
    </subcellularLocation>
</comment>
<evidence type="ECO:0000256" key="2">
    <source>
        <dbReference type="ARBA" id="ARBA00007400"/>
    </source>
</evidence>
<feature type="transmembrane region" description="Helical" evidence="7">
    <location>
        <begin position="283"/>
        <end position="303"/>
    </location>
</feature>
<gene>
    <name evidence="9" type="ORF">HMPREF1076_00415</name>
</gene>
<accession>K6AUP7</accession>
<proteinExistence type="inferred from homology"/>
<evidence type="ECO:0000256" key="5">
    <source>
        <dbReference type="ARBA" id="ARBA00022989"/>
    </source>
</evidence>
<feature type="transmembrane region" description="Helical" evidence="7">
    <location>
        <begin position="221"/>
        <end position="237"/>
    </location>
</feature>